<organism evidence="1 2">
    <name type="scientific">Macrosiphum euphorbiae</name>
    <name type="common">potato aphid</name>
    <dbReference type="NCBI Taxonomy" id="13131"/>
    <lineage>
        <taxon>Eukaryota</taxon>
        <taxon>Metazoa</taxon>
        <taxon>Ecdysozoa</taxon>
        <taxon>Arthropoda</taxon>
        <taxon>Hexapoda</taxon>
        <taxon>Insecta</taxon>
        <taxon>Pterygota</taxon>
        <taxon>Neoptera</taxon>
        <taxon>Paraneoptera</taxon>
        <taxon>Hemiptera</taxon>
        <taxon>Sternorrhyncha</taxon>
        <taxon>Aphidomorpha</taxon>
        <taxon>Aphidoidea</taxon>
        <taxon>Aphididae</taxon>
        <taxon>Macrosiphini</taxon>
        <taxon>Macrosiphum</taxon>
    </lineage>
</organism>
<name>A0AAV0VXM7_9HEMI</name>
<dbReference type="AlphaFoldDB" id="A0AAV0VXM7"/>
<dbReference type="Proteomes" id="UP001160148">
    <property type="component" value="Unassembled WGS sequence"/>
</dbReference>
<evidence type="ECO:0000313" key="1">
    <source>
        <dbReference type="EMBL" id="CAI6348981.1"/>
    </source>
</evidence>
<proteinExistence type="predicted"/>
<accession>A0AAV0VXM7</accession>
<reference evidence="1 2" key="1">
    <citation type="submission" date="2023-01" db="EMBL/GenBank/DDBJ databases">
        <authorList>
            <person name="Whitehead M."/>
        </authorList>
    </citation>
    <scope>NUCLEOTIDE SEQUENCE [LARGE SCALE GENOMIC DNA]</scope>
</reference>
<keyword evidence="2" id="KW-1185">Reference proteome</keyword>
<dbReference type="EMBL" id="CARXXK010000001">
    <property type="protein sequence ID" value="CAI6348981.1"/>
    <property type="molecule type" value="Genomic_DNA"/>
</dbReference>
<evidence type="ECO:0000313" key="2">
    <source>
        <dbReference type="Proteomes" id="UP001160148"/>
    </source>
</evidence>
<gene>
    <name evidence="1" type="ORF">MEUPH1_LOCUS5598</name>
</gene>
<protein>
    <submittedName>
        <fullName evidence="1">Uncharacterized protein</fullName>
    </submittedName>
</protein>
<sequence length="124" mass="14521">MVYNLCYIRAETTENKNKKNKSKDKIPQFKDSSTVSDADKMYLKIYKLKNNIIKQFEEFGMFITKILEEIPETPLSIKDKFKQTVLRKTKKTELIEKIFGDMTENTCELVKAANNMLSELIINI</sequence>
<comment type="caution">
    <text evidence="1">The sequence shown here is derived from an EMBL/GenBank/DDBJ whole genome shotgun (WGS) entry which is preliminary data.</text>
</comment>